<organism evidence="15 16">
    <name type="scientific">Chitiniphilus purpureus</name>
    <dbReference type="NCBI Taxonomy" id="2981137"/>
    <lineage>
        <taxon>Bacteria</taxon>
        <taxon>Pseudomonadati</taxon>
        <taxon>Pseudomonadota</taxon>
        <taxon>Betaproteobacteria</taxon>
        <taxon>Neisseriales</taxon>
        <taxon>Chitinibacteraceae</taxon>
        <taxon>Chitiniphilus</taxon>
    </lineage>
</organism>
<keyword evidence="11 13" id="KW-0472">Membrane</keyword>
<evidence type="ECO:0000313" key="16">
    <source>
        <dbReference type="Proteomes" id="UP001061302"/>
    </source>
</evidence>
<dbReference type="RefSeq" id="WP_263126308.1">
    <property type="nucleotide sequence ID" value="NZ_CP106753.1"/>
</dbReference>
<evidence type="ECO:0000256" key="2">
    <source>
        <dbReference type="ARBA" id="ARBA00004651"/>
    </source>
</evidence>
<evidence type="ECO:0000313" key="15">
    <source>
        <dbReference type="EMBL" id="UXY16895.1"/>
    </source>
</evidence>
<dbReference type="InterPro" id="IPR052168">
    <property type="entry name" value="Cytochrome_b561_oxidase"/>
</dbReference>
<keyword evidence="9 13" id="KW-1133">Transmembrane helix</keyword>
<evidence type="ECO:0000256" key="11">
    <source>
        <dbReference type="ARBA" id="ARBA00023136"/>
    </source>
</evidence>
<keyword evidence="16" id="KW-1185">Reference proteome</keyword>
<evidence type="ECO:0000256" key="9">
    <source>
        <dbReference type="ARBA" id="ARBA00022989"/>
    </source>
</evidence>
<comment type="subcellular location">
    <subcellularLocation>
        <location evidence="2">Cell membrane</location>
        <topology evidence="2">Multi-pass membrane protein</topology>
    </subcellularLocation>
</comment>
<keyword evidence="7" id="KW-0479">Metal-binding</keyword>
<evidence type="ECO:0000256" key="10">
    <source>
        <dbReference type="ARBA" id="ARBA00023004"/>
    </source>
</evidence>
<dbReference type="PANTHER" id="PTHR30529:SF1">
    <property type="entry name" value="CYTOCHROME B561 HOMOLOG 2"/>
    <property type="match status" value="1"/>
</dbReference>
<evidence type="ECO:0000256" key="3">
    <source>
        <dbReference type="ARBA" id="ARBA00022448"/>
    </source>
</evidence>
<evidence type="ECO:0000256" key="8">
    <source>
        <dbReference type="ARBA" id="ARBA00022982"/>
    </source>
</evidence>
<name>A0ABY6DRA9_9NEIS</name>
<accession>A0ABY6DRA9</accession>
<evidence type="ECO:0000256" key="12">
    <source>
        <dbReference type="ARBA" id="ARBA00037975"/>
    </source>
</evidence>
<comment type="cofactor">
    <cofactor evidence="1">
        <name>heme b</name>
        <dbReference type="ChEBI" id="CHEBI:60344"/>
    </cofactor>
</comment>
<dbReference type="Pfam" id="PF01292">
    <property type="entry name" value="Ni_hydr_CYTB"/>
    <property type="match status" value="1"/>
</dbReference>
<dbReference type="InterPro" id="IPR016174">
    <property type="entry name" value="Di-haem_cyt_TM"/>
</dbReference>
<evidence type="ECO:0000256" key="13">
    <source>
        <dbReference type="SAM" id="Phobius"/>
    </source>
</evidence>
<dbReference type="SUPFAM" id="SSF81342">
    <property type="entry name" value="Transmembrane di-heme cytochromes"/>
    <property type="match status" value="1"/>
</dbReference>
<proteinExistence type="inferred from homology"/>
<keyword evidence="10" id="KW-0408">Iron</keyword>
<protein>
    <submittedName>
        <fullName evidence="15">Cytochrome b</fullName>
    </submittedName>
</protein>
<feature type="transmembrane region" description="Helical" evidence="13">
    <location>
        <begin position="91"/>
        <end position="118"/>
    </location>
</feature>
<evidence type="ECO:0000256" key="6">
    <source>
        <dbReference type="ARBA" id="ARBA00022692"/>
    </source>
</evidence>
<dbReference type="Proteomes" id="UP001061302">
    <property type="component" value="Chromosome"/>
</dbReference>
<comment type="similarity">
    <text evidence="12">Belongs to the cytochrome b561 family.</text>
</comment>
<evidence type="ECO:0000256" key="1">
    <source>
        <dbReference type="ARBA" id="ARBA00001970"/>
    </source>
</evidence>
<feature type="domain" description="Cytochrome b561 bacterial/Ni-hydrogenase" evidence="14">
    <location>
        <begin position="5"/>
        <end position="175"/>
    </location>
</feature>
<feature type="transmembrane region" description="Helical" evidence="13">
    <location>
        <begin position="12"/>
        <end position="31"/>
    </location>
</feature>
<reference evidence="15" key="1">
    <citation type="submission" date="2022-10" db="EMBL/GenBank/DDBJ databases">
        <title>Chitiniphilus purpureus sp. nov., a novel chitin-degrading bacterium isolated from crawfish pond sediment.</title>
        <authorList>
            <person name="Li K."/>
        </authorList>
    </citation>
    <scope>NUCLEOTIDE SEQUENCE</scope>
    <source>
        <strain evidence="15">CD1</strain>
    </source>
</reference>
<feature type="transmembrane region" description="Helical" evidence="13">
    <location>
        <begin position="43"/>
        <end position="64"/>
    </location>
</feature>
<keyword evidence="6 13" id="KW-0812">Transmembrane</keyword>
<keyword evidence="8" id="KW-0249">Electron transport</keyword>
<evidence type="ECO:0000256" key="5">
    <source>
        <dbReference type="ARBA" id="ARBA00022617"/>
    </source>
</evidence>
<dbReference type="InterPro" id="IPR011577">
    <property type="entry name" value="Cyt_b561_bac/Ni-Hgenase"/>
</dbReference>
<dbReference type="PANTHER" id="PTHR30529">
    <property type="entry name" value="CYTOCHROME B561"/>
    <property type="match status" value="1"/>
</dbReference>
<evidence type="ECO:0000256" key="7">
    <source>
        <dbReference type="ARBA" id="ARBA00022723"/>
    </source>
</evidence>
<keyword evidence="5" id="KW-0349">Heme</keyword>
<keyword evidence="4" id="KW-1003">Cell membrane</keyword>
<sequence>MASSRYDGVQITLHWLMALLILSAFGLALYINTLPLSPVKFKLYAYHKWLGISVLLLVLVRLAWRLRRGVPPPLAGQPAWQRKAAAGTHHLLYLLMVALPLVGWAMSSAKGFPVVLFGLIPLPDFVPRDPDLGDRLKLVHMLLAYGLIGLVGLHALAALKHQFVDRDGTLRRMLPQRD</sequence>
<evidence type="ECO:0000256" key="4">
    <source>
        <dbReference type="ARBA" id="ARBA00022475"/>
    </source>
</evidence>
<gene>
    <name evidence="15" type="ORF">N8I74_07735</name>
</gene>
<keyword evidence="3" id="KW-0813">Transport</keyword>
<evidence type="ECO:0000259" key="14">
    <source>
        <dbReference type="Pfam" id="PF01292"/>
    </source>
</evidence>
<dbReference type="Gene3D" id="1.20.950.20">
    <property type="entry name" value="Transmembrane di-heme cytochromes, Chain C"/>
    <property type="match status" value="1"/>
</dbReference>
<dbReference type="EMBL" id="CP106753">
    <property type="protein sequence ID" value="UXY16895.1"/>
    <property type="molecule type" value="Genomic_DNA"/>
</dbReference>
<feature type="transmembrane region" description="Helical" evidence="13">
    <location>
        <begin position="138"/>
        <end position="159"/>
    </location>
</feature>